<name>A0AAU7WC40_9MICO</name>
<dbReference type="PRINTS" id="PR00598">
    <property type="entry name" value="HTHMARR"/>
</dbReference>
<dbReference type="PROSITE" id="PS50995">
    <property type="entry name" value="HTH_MARR_2"/>
    <property type="match status" value="1"/>
</dbReference>
<proteinExistence type="predicted"/>
<dbReference type="InterPro" id="IPR036388">
    <property type="entry name" value="WH-like_DNA-bd_sf"/>
</dbReference>
<dbReference type="GO" id="GO:0003700">
    <property type="term" value="F:DNA-binding transcription factor activity"/>
    <property type="evidence" value="ECO:0007669"/>
    <property type="project" value="InterPro"/>
</dbReference>
<dbReference type="InterPro" id="IPR000835">
    <property type="entry name" value="HTH_MarR-typ"/>
</dbReference>
<dbReference type="RefSeq" id="WP_350349439.1">
    <property type="nucleotide sequence ID" value="NZ_CP158374.1"/>
</dbReference>
<dbReference type="GO" id="GO:0006950">
    <property type="term" value="P:response to stress"/>
    <property type="evidence" value="ECO:0007669"/>
    <property type="project" value="TreeGrafter"/>
</dbReference>
<dbReference type="InterPro" id="IPR039422">
    <property type="entry name" value="MarR/SlyA-like"/>
</dbReference>
<evidence type="ECO:0000313" key="2">
    <source>
        <dbReference type="EMBL" id="XBX83436.1"/>
    </source>
</evidence>
<dbReference type="PANTHER" id="PTHR33164:SF43">
    <property type="entry name" value="HTH-TYPE TRANSCRIPTIONAL REPRESSOR YETL"/>
    <property type="match status" value="1"/>
</dbReference>
<evidence type="ECO:0000259" key="1">
    <source>
        <dbReference type="PROSITE" id="PS50995"/>
    </source>
</evidence>
<gene>
    <name evidence="2" type="ORF">ABIQ69_05850</name>
</gene>
<accession>A0AAU7WC40</accession>
<dbReference type="SUPFAM" id="SSF46785">
    <property type="entry name" value="Winged helix' DNA-binding domain"/>
    <property type="match status" value="1"/>
</dbReference>
<organism evidence="2">
    <name type="scientific">Agromyces sp. G08B096</name>
    <dbReference type="NCBI Taxonomy" id="3156399"/>
    <lineage>
        <taxon>Bacteria</taxon>
        <taxon>Bacillati</taxon>
        <taxon>Actinomycetota</taxon>
        <taxon>Actinomycetes</taxon>
        <taxon>Micrococcales</taxon>
        <taxon>Microbacteriaceae</taxon>
        <taxon>Agromyces</taxon>
    </lineage>
</organism>
<dbReference type="SMART" id="SM00347">
    <property type="entry name" value="HTH_MARR"/>
    <property type="match status" value="1"/>
</dbReference>
<dbReference type="EMBL" id="CP158374">
    <property type="protein sequence ID" value="XBX83436.1"/>
    <property type="molecule type" value="Genomic_DNA"/>
</dbReference>
<protein>
    <submittedName>
        <fullName evidence="2">MarR family winged helix-turn-helix transcriptional regulator</fullName>
    </submittedName>
</protein>
<reference evidence="2" key="1">
    <citation type="submission" date="2024-05" db="EMBL/GenBank/DDBJ databases">
        <authorList>
            <person name="Yu L."/>
        </authorList>
    </citation>
    <scope>NUCLEOTIDE SEQUENCE</scope>
    <source>
        <strain evidence="2">G08B096</strain>
    </source>
</reference>
<dbReference type="Gene3D" id="1.10.10.10">
    <property type="entry name" value="Winged helix-like DNA-binding domain superfamily/Winged helix DNA-binding domain"/>
    <property type="match status" value="1"/>
</dbReference>
<dbReference type="CDD" id="cd00090">
    <property type="entry name" value="HTH_ARSR"/>
    <property type="match status" value="1"/>
</dbReference>
<dbReference type="Pfam" id="PF12802">
    <property type="entry name" value="MarR_2"/>
    <property type="match status" value="1"/>
</dbReference>
<sequence length="152" mass="16782">MKTRGVRPIGMALWDATQVVHREFERILADHGGNRATWFIFLALDGADHPTQRELARAVGISDATLTHHLRNLEDRGLVERTRDPDDRRVQCIEFTAEGRAAFTRMRDDAVAFDRRLRAELGADATAALIDALEVLTTSIGDAGTTPPPPIG</sequence>
<dbReference type="InterPro" id="IPR036390">
    <property type="entry name" value="WH_DNA-bd_sf"/>
</dbReference>
<dbReference type="AlphaFoldDB" id="A0AAU7WC40"/>
<dbReference type="PANTHER" id="PTHR33164">
    <property type="entry name" value="TRANSCRIPTIONAL REGULATOR, MARR FAMILY"/>
    <property type="match status" value="1"/>
</dbReference>
<feature type="domain" description="HTH marR-type" evidence="1">
    <location>
        <begin position="6"/>
        <end position="138"/>
    </location>
</feature>
<dbReference type="InterPro" id="IPR011991">
    <property type="entry name" value="ArsR-like_HTH"/>
</dbReference>